<protein>
    <submittedName>
        <fullName evidence="1">Uncharacterized protein</fullName>
    </submittedName>
</protein>
<dbReference type="EMBL" id="BJWL01000010">
    <property type="protein sequence ID" value="GFY95607.1"/>
    <property type="molecule type" value="Genomic_DNA"/>
</dbReference>
<accession>A0A7J0FCI8</accession>
<organism evidence="1 2">
    <name type="scientific">Actinidia rufa</name>
    <dbReference type="NCBI Taxonomy" id="165716"/>
    <lineage>
        <taxon>Eukaryota</taxon>
        <taxon>Viridiplantae</taxon>
        <taxon>Streptophyta</taxon>
        <taxon>Embryophyta</taxon>
        <taxon>Tracheophyta</taxon>
        <taxon>Spermatophyta</taxon>
        <taxon>Magnoliopsida</taxon>
        <taxon>eudicotyledons</taxon>
        <taxon>Gunneridae</taxon>
        <taxon>Pentapetalae</taxon>
        <taxon>asterids</taxon>
        <taxon>Ericales</taxon>
        <taxon>Actinidiaceae</taxon>
        <taxon>Actinidia</taxon>
    </lineage>
</organism>
<reference evidence="1 2" key="1">
    <citation type="submission" date="2019-07" db="EMBL/GenBank/DDBJ databases">
        <title>De Novo Assembly of kiwifruit Actinidia rufa.</title>
        <authorList>
            <person name="Sugita-Konishi S."/>
            <person name="Sato K."/>
            <person name="Mori E."/>
            <person name="Abe Y."/>
            <person name="Kisaki G."/>
            <person name="Hamano K."/>
            <person name="Suezawa K."/>
            <person name="Otani M."/>
            <person name="Fukuda T."/>
            <person name="Manabe T."/>
            <person name="Gomi K."/>
            <person name="Tabuchi M."/>
            <person name="Akimitsu K."/>
            <person name="Kataoka I."/>
        </authorList>
    </citation>
    <scope>NUCLEOTIDE SEQUENCE [LARGE SCALE GENOMIC DNA]</scope>
    <source>
        <strain evidence="2">cv. Fuchu</strain>
    </source>
</reference>
<evidence type="ECO:0000313" key="1">
    <source>
        <dbReference type="EMBL" id="GFY95607.1"/>
    </source>
</evidence>
<proteinExistence type="predicted"/>
<gene>
    <name evidence="1" type="ORF">Acr_10g0009920</name>
</gene>
<keyword evidence="2" id="KW-1185">Reference proteome</keyword>
<name>A0A7J0FCI8_9ERIC</name>
<dbReference type="Proteomes" id="UP000585474">
    <property type="component" value="Unassembled WGS sequence"/>
</dbReference>
<evidence type="ECO:0000313" key="2">
    <source>
        <dbReference type="Proteomes" id="UP000585474"/>
    </source>
</evidence>
<sequence length="213" mass="23682">MTIKVMEEVSTLGEVRTTNEVRTLEDVDIILGNPSLMSQPHHMARGGRRSFCLTRQLMKLATKSLLRSPNESMVPGSNFRNHDLADPFKVVIHRVSPPFIDSELGRQFESGGDLGSHHPFSERRLNLFNQGIRDYRSACSGVNGVDTGVQVPDLLSGRFILVFGHLIIPRKSSFLFGDGDLEFAVAEPDLYYGVFRTPCHPIGWSGMVVGLLE</sequence>
<comment type="caution">
    <text evidence="1">The sequence shown here is derived from an EMBL/GenBank/DDBJ whole genome shotgun (WGS) entry which is preliminary data.</text>
</comment>
<dbReference type="AlphaFoldDB" id="A0A7J0FCI8"/>